<gene>
    <name evidence="2" type="ORF">DWV00_27755</name>
</gene>
<protein>
    <recommendedName>
        <fullName evidence="1">Peptidase C39-like domain-containing protein</fullName>
    </recommendedName>
</protein>
<dbReference type="Pfam" id="PF13529">
    <property type="entry name" value="Peptidase_C39_2"/>
    <property type="match status" value="1"/>
</dbReference>
<proteinExistence type="predicted"/>
<sequence length="201" mass="21741">MFGRLAVNKRIAARLLSEFAIVAAPAFVTVSAQQIGIPQVTQQYSEWCWAADADAVLAYRGVSSTQCGIANWVESIGYACEDAPFDWNDAANSPNSIAGTTGISGILWSLGRRDSRYYDGALSFGTIGNNIDQGDPVVVLWTWRDGGGHFIVVDGYDDQEGALYFMNPWPGEGAGYGDYEWMLNGSGSMGTHAWAESLVVY</sequence>
<dbReference type="EMBL" id="QRGA01000018">
    <property type="protein sequence ID" value="RDU95707.1"/>
    <property type="molecule type" value="Genomic_DNA"/>
</dbReference>
<evidence type="ECO:0000313" key="3">
    <source>
        <dbReference type="Proteomes" id="UP000256838"/>
    </source>
</evidence>
<dbReference type="OrthoDB" id="5148996at2"/>
<dbReference type="InterPro" id="IPR039564">
    <property type="entry name" value="Peptidase_C39-like"/>
</dbReference>
<accession>A0A3D8JRN5</accession>
<evidence type="ECO:0000259" key="1">
    <source>
        <dbReference type="Pfam" id="PF13529"/>
    </source>
</evidence>
<dbReference type="AlphaFoldDB" id="A0A3D8JRN5"/>
<organism evidence="2 3">
    <name type="scientific">Trinickia dinghuensis</name>
    <dbReference type="NCBI Taxonomy" id="2291023"/>
    <lineage>
        <taxon>Bacteria</taxon>
        <taxon>Pseudomonadati</taxon>
        <taxon>Pseudomonadota</taxon>
        <taxon>Betaproteobacteria</taxon>
        <taxon>Burkholderiales</taxon>
        <taxon>Burkholderiaceae</taxon>
        <taxon>Trinickia</taxon>
    </lineage>
</organism>
<reference evidence="2 3" key="1">
    <citation type="submission" date="2018-08" db="EMBL/GenBank/DDBJ databases">
        <title>Paraburkholderia sp. DHOM06 isolated from forest soil.</title>
        <authorList>
            <person name="Gao Z.-H."/>
            <person name="Qiu L.-H."/>
        </authorList>
    </citation>
    <scope>NUCLEOTIDE SEQUENCE [LARGE SCALE GENOMIC DNA]</scope>
    <source>
        <strain evidence="2 3">DHOM06</strain>
    </source>
</reference>
<keyword evidence="3" id="KW-1185">Reference proteome</keyword>
<feature type="domain" description="Peptidase C39-like" evidence="1">
    <location>
        <begin position="37"/>
        <end position="169"/>
    </location>
</feature>
<comment type="caution">
    <text evidence="2">The sequence shown here is derived from an EMBL/GenBank/DDBJ whole genome shotgun (WGS) entry which is preliminary data.</text>
</comment>
<evidence type="ECO:0000313" key="2">
    <source>
        <dbReference type="EMBL" id="RDU95707.1"/>
    </source>
</evidence>
<dbReference type="Proteomes" id="UP000256838">
    <property type="component" value="Unassembled WGS sequence"/>
</dbReference>
<dbReference type="Gene3D" id="3.90.70.10">
    <property type="entry name" value="Cysteine proteinases"/>
    <property type="match status" value="1"/>
</dbReference>
<name>A0A3D8JRN5_9BURK</name>